<keyword evidence="18" id="KW-1185">Reference proteome</keyword>
<feature type="domain" description="C2H2-type" evidence="16">
    <location>
        <begin position="389"/>
        <end position="416"/>
    </location>
</feature>
<dbReference type="FunFam" id="3.30.160.60:FF:002604">
    <property type="entry name" value="Zinc finger protein 715"/>
    <property type="match status" value="1"/>
</dbReference>
<evidence type="ECO:0000256" key="2">
    <source>
        <dbReference type="ARBA" id="ARBA00004123"/>
    </source>
</evidence>
<evidence type="ECO:0000256" key="12">
    <source>
        <dbReference type="ARBA" id="ARBA00023242"/>
    </source>
</evidence>
<feature type="region of interest" description="Disordered" evidence="14">
    <location>
        <begin position="541"/>
        <end position="574"/>
    </location>
</feature>
<dbReference type="Gene3D" id="3.30.160.60">
    <property type="entry name" value="Classic Zinc Finger"/>
    <property type="match status" value="5"/>
</dbReference>
<feature type="transmembrane region" description="Helical" evidence="15">
    <location>
        <begin position="15"/>
        <end position="38"/>
    </location>
</feature>
<evidence type="ECO:0000313" key="18">
    <source>
        <dbReference type="Proteomes" id="UP001205998"/>
    </source>
</evidence>
<evidence type="ECO:0000256" key="15">
    <source>
        <dbReference type="SAM" id="Phobius"/>
    </source>
</evidence>
<proteinExistence type="inferred from homology"/>
<evidence type="ECO:0000256" key="3">
    <source>
        <dbReference type="ARBA" id="ARBA00006991"/>
    </source>
</evidence>
<feature type="domain" description="C2H2-type" evidence="16">
    <location>
        <begin position="417"/>
        <end position="444"/>
    </location>
</feature>
<keyword evidence="15" id="KW-1133">Transmembrane helix</keyword>
<dbReference type="GO" id="GO:0008270">
    <property type="term" value="F:zinc ion binding"/>
    <property type="evidence" value="ECO:0007669"/>
    <property type="project" value="UniProtKB-KW"/>
</dbReference>
<keyword evidence="15" id="KW-0472">Membrane</keyword>
<feature type="region of interest" description="Disordered" evidence="14">
    <location>
        <begin position="201"/>
        <end position="228"/>
    </location>
</feature>
<dbReference type="PROSITE" id="PS00028">
    <property type="entry name" value="ZINC_FINGER_C2H2_1"/>
    <property type="match status" value="7"/>
</dbReference>
<dbReference type="Pfam" id="PF00096">
    <property type="entry name" value="zf-C2H2"/>
    <property type="match status" value="5"/>
</dbReference>
<dbReference type="GO" id="GO:0000981">
    <property type="term" value="F:DNA-binding transcription factor activity, RNA polymerase II-specific"/>
    <property type="evidence" value="ECO:0007669"/>
    <property type="project" value="TreeGrafter"/>
</dbReference>
<feature type="domain" description="C2H2-type" evidence="16">
    <location>
        <begin position="525"/>
        <end position="553"/>
    </location>
</feature>
<comment type="function">
    <text evidence="1">May be involved in transcriptional regulation.</text>
</comment>
<evidence type="ECO:0000256" key="1">
    <source>
        <dbReference type="ARBA" id="ARBA00003767"/>
    </source>
</evidence>
<evidence type="ECO:0000259" key="16">
    <source>
        <dbReference type="PROSITE" id="PS50157"/>
    </source>
</evidence>
<keyword evidence="12" id="KW-0539">Nucleus</keyword>
<comment type="caution">
    <text evidence="17">The sequence shown here is derived from an EMBL/GenBank/DDBJ whole genome shotgun (WGS) entry which is preliminary data.</text>
</comment>
<gene>
    <name evidence="17" type="ORF">C0J50_20016</name>
</gene>
<evidence type="ECO:0000256" key="4">
    <source>
        <dbReference type="ARBA" id="ARBA00022553"/>
    </source>
</evidence>
<dbReference type="Proteomes" id="UP001205998">
    <property type="component" value="Unassembled WGS sequence"/>
</dbReference>
<dbReference type="FunFam" id="3.30.160.60:FF:001497">
    <property type="entry name" value="Zinc finger protein 275"/>
    <property type="match status" value="1"/>
</dbReference>
<dbReference type="SUPFAM" id="SSF57667">
    <property type="entry name" value="beta-beta-alpha zinc fingers"/>
    <property type="match status" value="4"/>
</dbReference>
<reference evidence="17" key="1">
    <citation type="submission" date="2018-07" db="EMBL/GenBank/DDBJ databases">
        <title>Comparative genomics of catfishes provides insights into carnivory and benthic adaptation.</title>
        <authorList>
            <person name="Zhang Y."/>
            <person name="Wang D."/>
            <person name="Peng Z."/>
            <person name="Zheng S."/>
            <person name="Shao F."/>
            <person name="Tao W."/>
        </authorList>
    </citation>
    <scope>NUCLEOTIDE SEQUENCE</scope>
    <source>
        <strain evidence="17">Chongqing</strain>
    </source>
</reference>
<sequence length="574" mass="62969">MSNQKPALFGLPEPAVVLIMFFPLTGHWAFTLAVLLFTQSAPSSWLEMNNFIGDLMAFSASGSGQLLKCTNNQSLRTAWESVAPETPAAKSCFPAQIDPHSQIQRKSMAGICSNSGQRIEEPANCDEQQLRSYACRCPGCPLSSASNPASTMHPLCLKARDNSSSQAGTSKASASQSKEPNTVTFGLGSCLSLALSLEERNSESSSLSNPESQDKGTNTHSSNTASTSNSQICPTPLQAFPCFCCHPCPHLLHPQQASDGHFAHTHSHHHYHHHHHHCPLTACLLCQRSFNCSQQDGQGQRQHPCMHCSALFMRPSQLLQHQRTQHSSKTGGFLCPECGRVFNSHSNLRVHLNVHTGARPYTCAECGKSFSQSGALKIHRRVHTGERPYTCTYCGRGFPHLAGVRAHQRIHTGEKPYQCTQCGKGFTQSGALKVHMRVHTGERPFICSLCGKGFSNRSGVRFHQRTAHGIITEPNSVGRPSLAGGNSEVQQKQADQTGSSEPVEQTPLPSRKNSEREEVGRSLPYGCEDCGMRFQDALSRNRHQALEHYSTEEEDQTETQRNTQGEHEAKKTLV</sequence>
<evidence type="ECO:0000256" key="9">
    <source>
        <dbReference type="ARBA" id="ARBA00023015"/>
    </source>
</evidence>
<dbReference type="PANTHER" id="PTHR19818:SF139">
    <property type="entry name" value="PAIR-RULE PROTEIN ODD-PAIRED"/>
    <property type="match status" value="1"/>
</dbReference>
<keyword evidence="8" id="KW-0862">Zinc</keyword>
<feature type="domain" description="C2H2-type" evidence="16">
    <location>
        <begin position="361"/>
        <end position="388"/>
    </location>
</feature>
<dbReference type="InterPro" id="IPR050329">
    <property type="entry name" value="GLI_C2H2-zinc-finger"/>
</dbReference>
<evidence type="ECO:0000313" key="17">
    <source>
        <dbReference type="EMBL" id="KAI5620549.1"/>
    </source>
</evidence>
<keyword evidence="11" id="KW-0804">Transcription</keyword>
<dbReference type="FunFam" id="3.30.160.60:FF:000912">
    <property type="entry name" value="Zinc finger protein 660"/>
    <property type="match status" value="1"/>
</dbReference>
<name>A0AAD5FLW8_SILAS</name>
<dbReference type="AlphaFoldDB" id="A0AAD5FLW8"/>
<evidence type="ECO:0000256" key="6">
    <source>
        <dbReference type="ARBA" id="ARBA00022737"/>
    </source>
</evidence>
<dbReference type="InterPro" id="IPR036236">
    <property type="entry name" value="Znf_C2H2_sf"/>
</dbReference>
<evidence type="ECO:0000256" key="8">
    <source>
        <dbReference type="ARBA" id="ARBA00022833"/>
    </source>
</evidence>
<dbReference type="EMBL" id="MU551646">
    <property type="protein sequence ID" value="KAI5620549.1"/>
    <property type="molecule type" value="Genomic_DNA"/>
</dbReference>
<feature type="compositionally biased region" description="Basic and acidic residues" evidence="14">
    <location>
        <begin position="564"/>
        <end position="574"/>
    </location>
</feature>
<feature type="compositionally biased region" description="Low complexity" evidence="14">
    <location>
        <begin position="218"/>
        <end position="228"/>
    </location>
</feature>
<comment type="subcellular location">
    <subcellularLocation>
        <location evidence="2">Nucleus</location>
    </subcellularLocation>
</comment>
<keyword evidence="6" id="KW-0677">Repeat</keyword>
<keyword evidence="15" id="KW-0812">Transmembrane</keyword>
<accession>A0AAD5FLW8</accession>
<keyword evidence="10" id="KW-0238">DNA-binding</keyword>
<dbReference type="PANTHER" id="PTHR19818">
    <property type="entry name" value="ZINC FINGER PROTEIN ZIC AND GLI"/>
    <property type="match status" value="1"/>
</dbReference>
<dbReference type="GO" id="GO:0045944">
    <property type="term" value="P:positive regulation of transcription by RNA polymerase II"/>
    <property type="evidence" value="ECO:0007669"/>
    <property type="project" value="UniProtKB-ARBA"/>
</dbReference>
<evidence type="ECO:0000256" key="11">
    <source>
        <dbReference type="ARBA" id="ARBA00023163"/>
    </source>
</evidence>
<evidence type="ECO:0000256" key="14">
    <source>
        <dbReference type="SAM" id="MobiDB-lite"/>
    </source>
</evidence>
<feature type="domain" description="C2H2-type" evidence="16">
    <location>
        <begin position="303"/>
        <end position="331"/>
    </location>
</feature>
<comment type="similarity">
    <text evidence="3">Belongs to the krueppel C2H2-type zinc-finger protein family.</text>
</comment>
<keyword evidence="4" id="KW-0597">Phosphoprotein</keyword>
<evidence type="ECO:0000256" key="10">
    <source>
        <dbReference type="ARBA" id="ARBA00023125"/>
    </source>
</evidence>
<dbReference type="GO" id="GO:0005634">
    <property type="term" value="C:nucleus"/>
    <property type="evidence" value="ECO:0007669"/>
    <property type="project" value="UniProtKB-SubCell"/>
</dbReference>
<feature type="domain" description="C2H2-type" evidence="16">
    <location>
        <begin position="445"/>
        <end position="468"/>
    </location>
</feature>
<protein>
    <recommendedName>
        <fullName evidence="16">C2H2-type domain-containing protein</fullName>
    </recommendedName>
</protein>
<dbReference type="GO" id="GO:0000978">
    <property type="term" value="F:RNA polymerase II cis-regulatory region sequence-specific DNA binding"/>
    <property type="evidence" value="ECO:0007669"/>
    <property type="project" value="TreeGrafter"/>
</dbReference>
<dbReference type="SMART" id="SM00355">
    <property type="entry name" value="ZnF_C2H2"/>
    <property type="match status" value="7"/>
</dbReference>
<feature type="domain" description="C2H2-type" evidence="16">
    <location>
        <begin position="333"/>
        <end position="360"/>
    </location>
</feature>
<dbReference type="FunFam" id="3.30.160.60:FF:000251">
    <property type="entry name" value="FEZ family zinc finger 2"/>
    <property type="match status" value="1"/>
</dbReference>
<feature type="compositionally biased region" description="Polar residues" evidence="14">
    <location>
        <begin position="487"/>
        <end position="503"/>
    </location>
</feature>
<keyword evidence="9" id="KW-0805">Transcription regulation</keyword>
<dbReference type="InterPro" id="IPR013087">
    <property type="entry name" value="Znf_C2H2_type"/>
</dbReference>
<evidence type="ECO:0000256" key="13">
    <source>
        <dbReference type="PROSITE-ProRule" id="PRU00042"/>
    </source>
</evidence>
<dbReference type="PROSITE" id="PS50157">
    <property type="entry name" value="ZINC_FINGER_C2H2_2"/>
    <property type="match status" value="7"/>
</dbReference>
<feature type="region of interest" description="Disordered" evidence="14">
    <location>
        <begin position="471"/>
        <end position="526"/>
    </location>
</feature>
<evidence type="ECO:0000256" key="5">
    <source>
        <dbReference type="ARBA" id="ARBA00022723"/>
    </source>
</evidence>
<organism evidence="17 18">
    <name type="scientific">Silurus asotus</name>
    <name type="common">Amur catfish</name>
    <name type="synonym">Parasilurus asotus</name>
    <dbReference type="NCBI Taxonomy" id="30991"/>
    <lineage>
        <taxon>Eukaryota</taxon>
        <taxon>Metazoa</taxon>
        <taxon>Chordata</taxon>
        <taxon>Craniata</taxon>
        <taxon>Vertebrata</taxon>
        <taxon>Euteleostomi</taxon>
        <taxon>Actinopterygii</taxon>
        <taxon>Neopterygii</taxon>
        <taxon>Teleostei</taxon>
        <taxon>Ostariophysi</taxon>
        <taxon>Siluriformes</taxon>
        <taxon>Siluridae</taxon>
        <taxon>Silurus</taxon>
    </lineage>
</organism>
<dbReference type="FunFam" id="3.30.160.60:FF:001049">
    <property type="entry name" value="zinc finger protein 319"/>
    <property type="match status" value="1"/>
</dbReference>
<evidence type="ECO:0000256" key="7">
    <source>
        <dbReference type="ARBA" id="ARBA00022771"/>
    </source>
</evidence>
<keyword evidence="5" id="KW-0479">Metal-binding</keyword>
<keyword evidence="7 13" id="KW-0863">Zinc-finger</keyword>